<organism evidence="2 3">
    <name type="scientific">Legionella septentrionalis</name>
    <dbReference type="NCBI Taxonomy" id="2498109"/>
    <lineage>
        <taxon>Bacteria</taxon>
        <taxon>Pseudomonadati</taxon>
        <taxon>Pseudomonadota</taxon>
        <taxon>Gammaproteobacteria</taxon>
        <taxon>Legionellales</taxon>
        <taxon>Legionellaceae</taxon>
        <taxon>Legionella</taxon>
    </lineage>
</organism>
<comment type="caution">
    <text evidence="2">The sequence shown here is derived from an EMBL/GenBank/DDBJ whole genome shotgun (WGS) entry which is preliminary data.</text>
</comment>
<dbReference type="Proteomes" id="UP000288012">
    <property type="component" value="Unassembled WGS sequence"/>
</dbReference>
<dbReference type="RefSeq" id="WP_126953147.1">
    <property type="nucleotide sequence ID" value="NZ_RZGR01000033.1"/>
</dbReference>
<reference evidence="2 3" key="1">
    <citation type="submission" date="2018-12" db="EMBL/GenBank/DDBJ databases">
        <title>Legionella sp,whole genome shotgun sequence.</title>
        <authorList>
            <person name="Wu H."/>
        </authorList>
    </citation>
    <scope>NUCLEOTIDE SEQUENCE [LARGE SCALE GENOMIC DNA]</scope>
    <source>
        <strain evidence="3">km714</strain>
    </source>
</reference>
<accession>A0A433JHN6</accession>
<feature type="region of interest" description="Disordered" evidence="1">
    <location>
        <begin position="1"/>
        <end position="69"/>
    </location>
</feature>
<protein>
    <submittedName>
        <fullName evidence="2">Uncharacterized protein</fullName>
    </submittedName>
</protein>
<dbReference type="AlphaFoldDB" id="A0A433JHN6"/>
<proteinExistence type="predicted"/>
<sequence length="69" mass="7789">MYKLRLHEPSIDTKKSPEKQGQKFPGTPDFFEASPQNLLKKKQREAVAQIKAEDDAPRHAANMTPGRAN</sequence>
<evidence type="ECO:0000256" key="1">
    <source>
        <dbReference type="SAM" id="MobiDB-lite"/>
    </source>
</evidence>
<name>A0A433JHN6_9GAMM</name>
<feature type="compositionally biased region" description="Basic and acidic residues" evidence="1">
    <location>
        <begin position="1"/>
        <end position="21"/>
    </location>
</feature>
<dbReference type="EMBL" id="RZGR01000033">
    <property type="protein sequence ID" value="RUQ81731.1"/>
    <property type="molecule type" value="Genomic_DNA"/>
</dbReference>
<evidence type="ECO:0000313" key="2">
    <source>
        <dbReference type="EMBL" id="RUQ81731.1"/>
    </source>
</evidence>
<keyword evidence="3" id="KW-1185">Reference proteome</keyword>
<gene>
    <name evidence="2" type="ORF">EKM59_09720</name>
</gene>
<evidence type="ECO:0000313" key="3">
    <source>
        <dbReference type="Proteomes" id="UP000288012"/>
    </source>
</evidence>